<dbReference type="InterPro" id="IPR041657">
    <property type="entry name" value="HTH_17"/>
</dbReference>
<dbReference type="Gene3D" id="1.10.238.160">
    <property type="match status" value="1"/>
</dbReference>
<dbReference type="Pfam" id="PF12728">
    <property type="entry name" value="HTH_17"/>
    <property type="match status" value="1"/>
</dbReference>
<accession>A0ABW5DJ35</accession>
<evidence type="ECO:0000313" key="3">
    <source>
        <dbReference type="Proteomes" id="UP001597373"/>
    </source>
</evidence>
<feature type="domain" description="Helix-turn-helix" evidence="1">
    <location>
        <begin position="7"/>
        <end position="57"/>
    </location>
</feature>
<dbReference type="EMBL" id="JBHUIR010000045">
    <property type="protein sequence ID" value="MFD2260520.1"/>
    <property type="molecule type" value="Genomic_DNA"/>
</dbReference>
<reference evidence="3" key="1">
    <citation type="journal article" date="2019" name="Int. J. Syst. Evol. Microbiol.">
        <title>The Global Catalogue of Microorganisms (GCM) 10K type strain sequencing project: providing services to taxonomists for standard genome sequencing and annotation.</title>
        <authorList>
            <consortium name="The Broad Institute Genomics Platform"/>
            <consortium name="The Broad Institute Genome Sequencing Center for Infectious Disease"/>
            <person name="Wu L."/>
            <person name="Ma J."/>
        </authorList>
    </citation>
    <scope>NUCLEOTIDE SEQUENCE [LARGE SCALE GENOMIC DNA]</scope>
    <source>
        <strain evidence="3">KCTC 23707</strain>
    </source>
</reference>
<dbReference type="SUPFAM" id="SSF46955">
    <property type="entry name" value="Putative DNA-binding domain"/>
    <property type="match status" value="1"/>
</dbReference>
<gene>
    <name evidence="2" type="ORF">ACFSMZ_12195</name>
</gene>
<evidence type="ECO:0000313" key="2">
    <source>
        <dbReference type="EMBL" id="MFD2260520.1"/>
    </source>
</evidence>
<name>A0ABW5DJ35_9HYPH</name>
<comment type="caution">
    <text evidence="2">The sequence shown here is derived from an EMBL/GenBank/DDBJ whole genome shotgun (WGS) entry which is preliminary data.</text>
</comment>
<dbReference type="InterPro" id="IPR009061">
    <property type="entry name" value="DNA-bd_dom_put_sf"/>
</dbReference>
<organism evidence="2 3">
    <name type="scientific">Chelativorans composti</name>
    <dbReference type="NCBI Taxonomy" id="768533"/>
    <lineage>
        <taxon>Bacteria</taxon>
        <taxon>Pseudomonadati</taxon>
        <taxon>Pseudomonadota</taxon>
        <taxon>Alphaproteobacteria</taxon>
        <taxon>Hyphomicrobiales</taxon>
        <taxon>Phyllobacteriaceae</taxon>
        <taxon>Chelativorans</taxon>
    </lineage>
</organism>
<dbReference type="RefSeq" id="WP_345099540.1">
    <property type="nucleotide sequence ID" value="NZ_BAABGS010000065.1"/>
</dbReference>
<evidence type="ECO:0000259" key="1">
    <source>
        <dbReference type="Pfam" id="PF12728"/>
    </source>
</evidence>
<proteinExistence type="predicted"/>
<dbReference type="Proteomes" id="UP001597373">
    <property type="component" value="Unassembled WGS sequence"/>
</dbReference>
<keyword evidence="3" id="KW-1185">Reference proteome</keyword>
<protein>
    <submittedName>
        <fullName evidence="2">Helix-turn-helix transcriptional regulator</fullName>
    </submittedName>
</protein>
<sequence>MTAVDLLLTAKEVAAMLRISVPTLYREIQRGRLPRPLKLGSCSRWPQGEIWAAIRRRSAVEHLPASPDKC</sequence>